<dbReference type="RefSeq" id="WP_264988565.1">
    <property type="nucleotide sequence ID" value="NZ_BRZA01000002.1"/>
</dbReference>
<dbReference type="EMBL" id="BRZA01000002">
    <property type="protein sequence ID" value="GLC88809.1"/>
    <property type="molecule type" value="Genomic_DNA"/>
</dbReference>
<gene>
    <name evidence="2" type="ORF">LYSBPC_19360</name>
</gene>
<proteinExistence type="predicted"/>
<dbReference type="Proteomes" id="UP001065593">
    <property type="component" value="Unassembled WGS sequence"/>
</dbReference>
<name>A0ABQ5NKC2_9BACI</name>
<feature type="signal peptide" evidence="1">
    <location>
        <begin position="1"/>
        <end position="24"/>
    </location>
</feature>
<evidence type="ECO:0000256" key="1">
    <source>
        <dbReference type="SAM" id="SignalP"/>
    </source>
</evidence>
<evidence type="ECO:0000313" key="3">
    <source>
        <dbReference type="Proteomes" id="UP001065593"/>
    </source>
</evidence>
<comment type="caution">
    <text evidence="2">The sequence shown here is derived from an EMBL/GenBank/DDBJ whole genome shotgun (WGS) entry which is preliminary data.</text>
</comment>
<feature type="chain" id="PRO_5045045864" evidence="1">
    <location>
        <begin position="25"/>
        <end position="205"/>
    </location>
</feature>
<protein>
    <submittedName>
        <fullName evidence="2">Uncharacterized protein</fullName>
    </submittedName>
</protein>
<sequence length="205" mass="22511">MKKILSVVLIFFISIVFLTPNVFAQENQFTGHVASEIYNEKIKDFQKYIDVSGNLIDFDYEQAILDGADPQLATELKETYEKANIYLTENETGLLQQNVFSRSSVEKNCSGQNKYDGNMVAGTMYIDSCKTNKIIAIIAIGGGAHAIMAFLPFPGAAPVFGIASAVYVIGGGILAYNNADGTGVKIRILVNPITNDFYPYWVNPQ</sequence>
<reference evidence="2" key="1">
    <citation type="submission" date="2022-08" db="EMBL/GenBank/DDBJ databases">
        <title>Draft genome sequence of Lysinibacillus sp. strain KH24.</title>
        <authorList>
            <person name="Kanbe H."/>
            <person name="Itoh H."/>
        </authorList>
    </citation>
    <scope>NUCLEOTIDE SEQUENCE</scope>
    <source>
        <strain evidence="2">KH24</strain>
    </source>
</reference>
<organism evidence="2 3">
    <name type="scientific">Lysinibacillus piscis</name>
    <dbReference type="NCBI Taxonomy" id="2518931"/>
    <lineage>
        <taxon>Bacteria</taxon>
        <taxon>Bacillati</taxon>
        <taxon>Bacillota</taxon>
        <taxon>Bacilli</taxon>
        <taxon>Bacillales</taxon>
        <taxon>Bacillaceae</taxon>
        <taxon>Lysinibacillus</taxon>
    </lineage>
</organism>
<keyword evidence="1" id="KW-0732">Signal</keyword>
<keyword evidence="3" id="KW-1185">Reference proteome</keyword>
<evidence type="ECO:0000313" key="2">
    <source>
        <dbReference type="EMBL" id="GLC88809.1"/>
    </source>
</evidence>
<accession>A0ABQ5NKC2</accession>